<comment type="caution">
    <text evidence="1">The sequence shown here is derived from an EMBL/GenBank/DDBJ whole genome shotgun (WGS) entry which is preliminary data.</text>
</comment>
<proteinExistence type="predicted"/>
<name>A0ACC3ZEM1_COLTU</name>
<keyword evidence="2" id="KW-1185">Reference proteome</keyword>
<dbReference type="EMBL" id="VUJX02000001">
    <property type="protein sequence ID" value="KAL0942504.1"/>
    <property type="molecule type" value="Genomic_DNA"/>
</dbReference>
<accession>A0ACC3ZEM1</accession>
<reference evidence="1 2" key="1">
    <citation type="journal article" date="2020" name="Phytopathology">
        <title>Genome Sequence Resources of Colletotrichum truncatum, C. plurivorum, C. musicola, and C. sojae: Four Species Pathogenic to Soybean (Glycine max).</title>
        <authorList>
            <person name="Rogerio F."/>
            <person name="Boufleur T.R."/>
            <person name="Ciampi-Guillardi M."/>
            <person name="Sukno S.A."/>
            <person name="Thon M.R."/>
            <person name="Massola Junior N.S."/>
            <person name="Baroncelli R."/>
        </authorList>
    </citation>
    <scope>NUCLEOTIDE SEQUENCE [LARGE SCALE GENOMIC DNA]</scope>
    <source>
        <strain evidence="1 2">CMES1059</strain>
    </source>
</reference>
<protein>
    <submittedName>
        <fullName evidence="1">C2H2 finger domain-containing protein</fullName>
    </submittedName>
</protein>
<dbReference type="Proteomes" id="UP000805649">
    <property type="component" value="Unassembled WGS sequence"/>
</dbReference>
<organism evidence="1 2">
    <name type="scientific">Colletotrichum truncatum</name>
    <name type="common">Anthracnose fungus</name>
    <name type="synonym">Colletotrichum capsici</name>
    <dbReference type="NCBI Taxonomy" id="5467"/>
    <lineage>
        <taxon>Eukaryota</taxon>
        <taxon>Fungi</taxon>
        <taxon>Dikarya</taxon>
        <taxon>Ascomycota</taxon>
        <taxon>Pezizomycotina</taxon>
        <taxon>Sordariomycetes</taxon>
        <taxon>Hypocreomycetidae</taxon>
        <taxon>Glomerellales</taxon>
        <taxon>Glomerellaceae</taxon>
        <taxon>Colletotrichum</taxon>
        <taxon>Colletotrichum truncatum species complex</taxon>
    </lineage>
</organism>
<sequence>MDYLYQNAHGQAPPEQLYYDQQGFGQIPISYIDASLISDSCTPVDPSLESYSQVQFQVTWPGHQTHQLQQYMEGPRTSFFIPDQVHTAQNISYSAQTSNPLPPASQRRHGSPCSQQTLSSSDSHSPPTESDILPATPPDYSATSPFMQHKQYSVDWEAQQQYRTHTLLGMGMQGSACVNPHEVNLSQAMFDDDVISTNLNPSRTFSFCTESDDLSIAQHTGAYPSRQITPEPIIKSEIHVAEQPFGPVYPDPEPSEQEPSESAIKAEVSSFNDGEKALDFAPKTSRKRTRNPTVKSLSSSTPERKRPRVNSNDNGQTPNFTAPVPSSRRTKITCTECKTSFSDESTYQKHMKQHHTRPFVCVFNYAGCPSTFASKNEWKRHVSSQHLALQYWLCTQDGCSKTTNPPTSRRSSSSSPISPTPPALPNGAIFNRKDLYTQHVRRMHVPHNVRKAQKQKKPTPDWDELLKSLQTEAEKTRCDLPRHMRCPAVNCSHEFNGPQAWDERMEHVARHLERAADGKEPPVVFGGEVDPTLSNWASSAEVYVVRRTNTAQGWELINPLKGEVGPSSGNGKPGSGSGSVLPSSSPLKEIVVAGYSDEDAEGEDEE</sequence>
<evidence type="ECO:0000313" key="2">
    <source>
        <dbReference type="Proteomes" id="UP000805649"/>
    </source>
</evidence>
<evidence type="ECO:0000313" key="1">
    <source>
        <dbReference type="EMBL" id="KAL0942504.1"/>
    </source>
</evidence>
<gene>
    <name evidence="1" type="ORF">CTRU02_200390</name>
</gene>